<proteinExistence type="predicted"/>
<organism evidence="1">
    <name type="scientific">viral metagenome</name>
    <dbReference type="NCBI Taxonomy" id="1070528"/>
    <lineage>
        <taxon>unclassified sequences</taxon>
        <taxon>metagenomes</taxon>
        <taxon>organismal metagenomes</taxon>
    </lineage>
</organism>
<evidence type="ECO:0000313" key="1">
    <source>
        <dbReference type="EMBL" id="QHS77662.1"/>
    </source>
</evidence>
<dbReference type="EMBL" id="MN740593">
    <property type="protein sequence ID" value="QHS77662.1"/>
    <property type="molecule type" value="Genomic_DNA"/>
</dbReference>
<accession>A0A6C0ADC3</accession>
<reference evidence="1" key="1">
    <citation type="journal article" date="2020" name="Nature">
        <title>Giant virus diversity and host interactions through global metagenomics.</title>
        <authorList>
            <person name="Schulz F."/>
            <person name="Roux S."/>
            <person name="Paez-Espino D."/>
            <person name="Jungbluth S."/>
            <person name="Walsh D.A."/>
            <person name="Denef V.J."/>
            <person name="McMahon K.D."/>
            <person name="Konstantinidis K.T."/>
            <person name="Eloe-Fadrosh E.A."/>
            <person name="Kyrpides N.C."/>
            <person name="Woyke T."/>
        </authorList>
    </citation>
    <scope>NUCLEOTIDE SEQUENCE</scope>
    <source>
        <strain evidence="1">GVMAG-S-1021933-23</strain>
    </source>
</reference>
<sequence>MQETEYIEGPHGCLLQKEYAFIIQKEDVKKSIPFFWLAHFTEIVDGKNVYKVTLADKMMKQSFDGFNLLIEKTLEDIDRKSKEGKTSYEIIMDKNETKKLSYISSHFRRLGFEVSHCENKVLSGNISLFIKW</sequence>
<protein>
    <submittedName>
        <fullName evidence="1">Uncharacterized protein</fullName>
    </submittedName>
</protein>
<name>A0A6C0ADC3_9ZZZZ</name>
<dbReference type="AlphaFoldDB" id="A0A6C0ADC3"/>